<accession>A0ABV4GS64</accession>
<dbReference type="EMBL" id="JBGBZN010000002">
    <property type="protein sequence ID" value="MEY9473723.1"/>
    <property type="molecule type" value="Genomic_DNA"/>
</dbReference>
<gene>
    <name evidence="2" type="ORF">ABH992_006122</name>
</gene>
<feature type="transmembrane region" description="Helical" evidence="1">
    <location>
        <begin position="107"/>
        <end position="126"/>
    </location>
</feature>
<reference evidence="2 3" key="1">
    <citation type="submission" date="2024-07" db="EMBL/GenBank/DDBJ databases">
        <title>Genomic Encyclopedia of Type Strains, Phase V (KMG-V): Genome sequencing to study the core and pangenomes of soil and plant-associated prokaryotes.</title>
        <authorList>
            <person name="Whitman W."/>
        </authorList>
    </citation>
    <scope>NUCLEOTIDE SEQUENCE [LARGE SCALE GENOMIC DNA]</scope>
    <source>
        <strain evidence="2 3">USDA 222</strain>
    </source>
</reference>
<proteinExistence type="predicted"/>
<keyword evidence="1" id="KW-0812">Transmembrane</keyword>
<sequence length="335" mass="33414">MSTILGTSDAKAGCGIKPPSRINVMANSPEMVRSSHRTPPQTSEVVPADEIRTIMLNQVAWGAVFAGAAIALVMQMILNMIGLGVGLSTVDVGEGNTPSATSMSVGAGIWFVLSGIVAAALGGYIAGRLSGKASASTTAYHGLMSWAVSTLAVIYLLSSAASGLAGGALSTASSALGGAGKALGGSIQTAVQTAAPTLNNVSDPMAAIESKVRGASGQDPAALRDAAATAVRAALTGDASQQAAANDKAAEALAKAQNISQDEAKAQISQYQQQYKDAVAKTKEQAKQAADTAAKRVSQGALFAAVALLLGALAAFFAGQAGAVNPTVSAQISRR</sequence>
<evidence type="ECO:0008006" key="4">
    <source>
        <dbReference type="Google" id="ProtNLM"/>
    </source>
</evidence>
<evidence type="ECO:0000313" key="2">
    <source>
        <dbReference type="EMBL" id="MEY9473723.1"/>
    </source>
</evidence>
<keyword evidence="1" id="KW-0472">Membrane</keyword>
<protein>
    <recommendedName>
        <fullName evidence="4">PhnA-like protein</fullName>
    </recommendedName>
</protein>
<feature type="transmembrane region" description="Helical" evidence="1">
    <location>
        <begin position="59"/>
        <end position="87"/>
    </location>
</feature>
<evidence type="ECO:0000256" key="1">
    <source>
        <dbReference type="SAM" id="Phobius"/>
    </source>
</evidence>
<name>A0ABV4GS64_9BRAD</name>
<organism evidence="2 3">
    <name type="scientific">Bradyrhizobium yuanmingense</name>
    <dbReference type="NCBI Taxonomy" id="108015"/>
    <lineage>
        <taxon>Bacteria</taxon>
        <taxon>Pseudomonadati</taxon>
        <taxon>Pseudomonadota</taxon>
        <taxon>Alphaproteobacteria</taxon>
        <taxon>Hyphomicrobiales</taxon>
        <taxon>Nitrobacteraceae</taxon>
        <taxon>Bradyrhizobium</taxon>
    </lineage>
</organism>
<feature type="transmembrane region" description="Helical" evidence="1">
    <location>
        <begin position="138"/>
        <end position="157"/>
    </location>
</feature>
<evidence type="ECO:0000313" key="3">
    <source>
        <dbReference type="Proteomes" id="UP001565474"/>
    </source>
</evidence>
<keyword evidence="1" id="KW-1133">Transmembrane helix</keyword>
<comment type="caution">
    <text evidence="2">The sequence shown here is derived from an EMBL/GenBank/DDBJ whole genome shotgun (WGS) entry which is preliminary data.</text>
</comment>
<feature type="transmembrane region" description="Helical" evidence="1">
    <location>
        <begin position="301"/>
        <end position="325"/>
    </location>
</feature>
<keyword evidence="3" id="KW-1185">Reference proteome</keyword>
<dbReference type="Proteomes" id="UP001565474">
    <property type="component" value="Unassembled WGS sequence"/>
</dbReference>